<dbReference type="InterPro" id="IPR030392">
    <property type="entry name" value="S74_ICA"/>
</dbReference>
<gene>
    <name evidence="3" type="ORF">Ga0080574_TMP3871</name>
</gene>
<dbReference type="Proteomes" id="UP000187059">
    <property type="component" value="Chromosome"/>
</dbReference>
<dbReference type="Pfam" id="PF13884">
    <property type="entry name" value="Peptidase_S74"/>
    <property type="match status" value="1"/>
</dbReference>
<protein>
    <submittedName>
        <fullName evidence="3">Chaperone of endosialidase</fullName>
    </submittedName>
</protein>
<evidence type="ECO:0000259" key="2">
    <source>
        <dbReference type="PROSITE" id="PS51688"/>
    </source>
</evidence>
<keyword evidence="4" id="KW-1185">Reference proteome</keyword>
<evidence type="ECO:0000256" key="1">
    <source>
        <dbReference type="SAM" id="MobiDB-lite"/>
    </source>
</evidence>
<accession>A0A1P8UXU4</accession>
<evidence type="ECO:0000313" key="3">
    <source>
        <dbReference type="EMBL" id="APZ54205.1"/>
    </source>
</evidence>
<dbReference type="AlphaFoldDB" id="A0A1P8UXU4"/>
<dbReference type="STRING" id="1250539.Ga0080574_TMP3871"/>
<dbReference type="PROSITE" id="PS51688">
    <property type="entry name" value="ICA"/>
    <property type="match status" value="1"/>
</dbReference>
<dbReference type="EMBL" id="CP015093">
    <property type="protein sequence ID" value="APZ54205.1"/>
    <property type="molecule type" value="Genomic_DNA"/>
</dbReference>
<reference evidence="3 4" key="1">
    <citation type="submission" date="2016-04" db="EMBL/GenBank/DDBJ databases">
        <title>Deep-sea bacteria in the southern Pacific.</title>
        <authorList>
            <person name="Tang K."/>
        </authorList>
    </citation>
    <scope>NUCLEOTIDE SEQUENCE [LARGE SCALE GENOMIC DNA]</scope>
    <source>
        <strain evidence="3 4">JLT2014</strain>
    </source>
</reference>
<feature type="region of interest" description="Disordered" evidence="1">
    <location>
        <begin position="312"/>
        <end position="331"/>
    </location>
</feature>
<proteinExistence type="predicted"/>
<sequence>MRFVGMRTGMYMVDPVPNTGNNPGGWYIGKIESSCYDVTVDISEAQDFVKIDNIHNWQFGLTEPGQVVSAYYRGDAIALRAHNCDNLNVDTVATYRAKVIVGVDGGGEHSLPVMIGNLALDGDDAGFHGYSGSTLIANLYSTTGTAGADFDIRVKGGDHTIANARVTSMKPDGVAVTGGSLTISGGKITAGAYAGGLPTQDGSGLRVVVCSGGILSMDNVLTNWTNAGGTSDRTRELIGQDNGGVLKVSRLVAPDTYSSGEIVRFRTDAVGNAAFLRDLPAGAVIGVDSYTNGTFETGDEVAFLQTVNFGKPTEDGSHGSPGTTLRNDGGVLMTRDSTVPLQVTRMGNAGNLVTWRNGSTVVGSITTNGTSTSYNETSDYRLKENVSPAIGAADMVMKMAPMSFNFIGTDQDRVGFIAHELDEVLPFAVTGEKDAVDAEGNIDPQCVDYSKLVPVLTAALKEALERIAALEAAMPE</sequence>
<name>A0A1P8UXU4_9RHOB</name>
<dbReference type="KEGG" id="paby:Ga0080574_TMP3871"/>
<evidence type="ECO:0000313" key="4">
    <source>
        <dbReference type="Proteomes" id="UP000187059"/>
    </source>
</evidence>
<organism evidence="3 4">
    <name type="scientific">Salipiger abyssi</name>
    <dbReference type="NCBI Taxonomy" id="1250539"/>
    <lineage>
        <taxon>Bacteria</taxon>
        <taxon>Pseudomonadati</taxon>
        <taxon>Pseudomonadota</taxon>
        <taxon>Alphaproteobacteria</taxon>
        <taxon>Rhodobacterales</taxon>
        <taxon>Roseobacteraceae</taxon>
        <taxon>Salipiger</taxon>
    </lineage>
</organism>
<feature type="domain" description="Peptidase S74" evidence="2">
    <location>
        <begin position="378"/>
        <end position="474"/>
    </location>
</feature>